<evidence type="ECO:0000313" key="2">
    <source>
        <dbReference type="Proteomes" id="UP001222027"/>
    </source>
</evidence>
<reference evidence="1 2" key="1">
    <citation type="submission" date="2022-12" db="EMBL/GenBank/DDBJ databases">
        <title>Chromosome-scale assembly of the Ensete ventricosum genome.</title>
        <authorList>
            <person name="Dussert Y."/>
            <person name="Stocks J."/>
            <person name="Wendawek A."/>
            <person name="Woldeyes F."/>
            <person name="Nichols R.A."/>
            <person name="Borrell J.S."/>
        </authorList>
    </citation>
    <scope>NUCLEOTIDE SEQUENCE [LARGE SCALE GENOMIC DNA]</scope>
    <source>
        <strain evidence="2">cv. Maze</strain>
        <tissue evidence="1">Seeds</tissue>
    </source>
</reference>
<sequence length="149" mass="16322">MSCHVSLVGDLTPALGGYLIQLYPKRTARFCSFVPPLLLPCFGPAVNDKASVDHVGDEWDPPAERADPPIIRKVEVKLKRLIVLTSVLSGSGVHTPQYSGRRRSASPAHSSFTHQICLLFATREGLSDSVKEDTTRKSSSILFKERSGF</sequence>
<comment type="caution">
    <text evidence="1">The sequence shown here is derived from an EMBL/GenBank/DDBJ whole genome shotgun (WGS) entry which is preliminary data.</text>
</comment>
<name>A0AAV8R9U0_ENSVE</name>
<accession>A0AAV8R9U0</accession>
<organism evidence="1 2">
    <name type="scientific">Ensete ventricosum</name>
    <name type="common">Abyssinian banana</name>
    <name type="synonym">Musa ensete</name>
    <dbReference type="NCBI Taxonomy" id="4639"/>
    <lineage>
        <taxon>Eukaryota</taxon>
        <taxon>Viridiplantae</taxon>
        <taxon>Streptophyta</taxon>
        <taxon>Embryophyta</taxon>
        <taxon>Tracheophyta</taxon>
        <taxon>Spermatophyta</taxon>
        <taxon>Magnoliopsida</taxon>
        <taxon>Liliopsida</taxon>
        <taxon>Zingiberales</taxon>
        <taxon>Musaceae</taxon>
        <taxon>Ensete</taxon>
    </lineage>
</organism>
<evidence type="ECO:0000313" key="1">
    <source>
        <dbReference type="EMBL" id="KAJ8493871.1"/>
    </source>
</evidence>
<gene>
    <name evidence="1" type="ORF">OPV22_015592</name>
</gene>
<dbReference type="AlphaFoldDB" id="A0AAV8R9U0"/>
<keyword evidence="2" id="KW-1185">Reference proteome</keyword>
<proteinExistence type="predicted"/>
<dbReference type="Proteomes" id="UP001222027">
    <property type="component" value="Unassembled WGS sequence"/>
</dbReference>
<protein>
    <submittedName>
        <fullName evidence="1">Uncharacterized protein</fullName>
    </submittedName>
</protein>
<dbReference type="EMBL" id="JAQQAF010000004">
    <property type="protein sequence ID" value="KAJ8493871.1"/>
    <property type="molecule type" value="Genomic_DNA"/>
</dbReference>